<feature type="compositionally biased region" description="Basic residues" evidence="1">
    <location>
        <begin position="63"/>
        <end position="76"/>
    </location>
</feature>
<dbReference type="AlphaFoldDB" id="E4Z438"/>
<dbReference type="EMBL" id="FN657189">
    <property type="protein sequence ID" value="CBY42466.1"/>
    <property type="molecule type" value="Genomic_DNA"/>
</dbReference>
<feature type="compositionally biased region" description="Polar residues" evidence="1">
    <location>
        <begin position="29"/>
        <end position="43"/>
    </location>
</feature>
<evidence type="ECO:0000313" key="2">
    <source>
        <dbReference type="EMBL" id="CBY42466.1"/>
    </source>
</evidence>
<feature type="compositionally biased region" description="Basic residues" evidence="1">
    <location>
        <begin position="284"/>
        <end position="300"/>
    </location>
</feature>
<feature type="region of interest" description="Disordered" evidence="1">
    <location>
        <begin position="368"/>
        <end position="396"/>
    </location>
</feature>
<feature type="compositionally biased region" description="Basic and acidic residues" evidence="1">
    <location>
        <begin position="15"/>
        <end position="28"/>
    </location>
</feature>
<accession>E4Z438</accession>
<gene>
    <name evidence="2" type="ORF">GSOID_T00026161001</name>
</gene>
<feature type="region of interest" description="Disordered" evidence="1">
    <location>
        <begin position="204"/>
        <end position="239"/>
    </location>
</feature>
<organism evidence="2">
    <name type="scientific">Oikopleura dioica</name>
    <name type="common">Tunicate</name>
    <dbReference type="NCBI Taxonomy" id="34765"/>
    <lineage>
        <taxon>Eukaryota</taxon>
        <taxon>Metazoa</taxon>
        <taxon>Chordata</taxon>
        <taxon>Tunicata</taxon>
        <taxon>Appendicularia</taxon>
        <taxon>Copelata</taxon>
        <taxon>Oikopleuridae</taxon>
        <taxon>Oikopleura</taxon>
    </lineage>
</organism>
<proteinExistence type="predicted"/>
<feature type="non-terminal residue" evidence="2">
    <location>
        <position position="640"/>
    </location>
</feature>
<feature type="region of interest" description="Disordered" evidence="1">
    <location>
        <begin position="265"/>
        <end position="307"/>
    </location>
</feature>
<dbReference type="Proteomes" id="UP000011014">
    <property type="component" value="Unassembled WGS sequence"/>
</dbReference>
<name>E4Z438_OIKDI</name>
<protein>
    <submittedName>
        <fullName evidence="2">Uncharacterized protein</fullName>
    </submittedName>
</protein>
<reference evidence="2" key="1">
    <citation type="journal article" date="2010" name="Science">
        <title>Plasticity of animal genome architecture unmasked by rapid evolution of a pelagic tunicate.</title>
        <authorList>
            <person name="Denoeud F."/>
            <person name="Henriet S."/>
            <person name="Mungpakdee S."/>
            <person name="Aury J.M."/>
            <person name="Da Silva C."/>
            <person name="Brinkmann H."/>
            <person name="Mikhaleva J."/>
            <person name="Olsen L.C."/>
            <person name="Jubin C."/>
            <person name="Canestro C."/>
            <person name="Bouquet J.M."/>
            <person name="Danks G."/>
            <person name="Poulain J."/>
            <person name="Campsteijn C."/>
            <person name="Adamski M."/>
            <person name="Cross I."/>
            <person name="Yadetie F."/>
            <person name="Muffato M."/>
            <person name="Louis A."/>
            <person name="Butcher S."/>
            <person name="Tsagkogeorga G."/>
            <person name="Konrad A."/>
            <person name="Singh S."/>
            <person name="Jensen M.F."/>
            <person name="Cong E.H."/>
            <person name="Eikeseth-Otteraa H."/>
            <person name="Noel B."/>
            <person name="Anthouard V."/>
            <person name="Porcel B.M."/>
            <person name="Kachouri-Lafond R."/>
            <person name="Nishino A."/>
            <person name="Ugolini M."/>
            <person name="Chourrout P."/>
            <person name="Nishida H."/>
            <person name="Aasland R."/>
            <person name="Huzurbazar S."/>
            <person name="Westhof E."/>
            <person name="Delsuc F."/>
            <person name="Lehrach H."/>
            <person name="Reinhardt R."/>
            <person name="Weissenbach J."/>
            <person name="Roy S.W."/>
            <person name="Artiguenave F."/>
            <person name="Postlethwait J.H."/>
            <person name="Manak J.R."/>
            <person name="Thompson E.M."/>
            <person name="Jaillon O."/>
            <person name="Du Pasquier L."/>
            <person name="Boudinot P."/>
            <person name="Liberles D.A."/>
            <person name="Volff J.N."/>
            <person name="Philippe H."/>
            <person name="Lenhard B."/>
            <person name="Roest Crollius H."/>
            <person name="Wincker P."/>
            <person name="Chourrout D."/>
        </authorList>
    </citation>
    <scope>NUCLEOTIDE SEQUENCE [LARGE SCALE GENOMIC DNA]</scope>
</reference>
<evidence type="ECO:0000256" key="1">
    <source>
        <dbReference type="SAM" id="MobiDB-lite"/>
    </source>
</evidence>
<sequence>MAHLNSSSDSDDGSDIERRLIIDEDHAAKQQQQSFADSGNQQQKSERDVITISSSDCGTPSPKIRRKKSVVKKKTTIVKRKNSKIKTVTTTTKTSNPTAVVAEAPAKMAMNVSVQSQTKSRVQTRKGVNKEKKNLLVVPLTDSDDSFTDLIEVKEEDIDSEAEREVFRAPPKFTFCGASASVLSAPTNETVINDPFSNEACSIEAQSSAELSRAPRSDSKKRKNTADDEDALSRDCPDHHTAGNGCVGGGGEDNVCQAAKKQATVASVKKATRKTPRSIAAGASRKKTKTPQARPRRVKPTPKGTHLQFDWHSLNAANDVDDSERPTNDQVAPPNLQKIRLIRSSSESTVPREPFDSAPDVFDLGNTKGDGKSGGSGCLPLNLPRRGSTGLQDQNEEELMRQLDPLELATDSEPEDGERFAHLSKLSKESPSWRLNRFQLRQSFAAAFNSKFGIRPSLADSRLASFFQRLARDHYQAERIAQVWNEATFRVHYENVRGGDSFESFFTQVGSAQGQRKKFDRLGAFYTCWSIDGFGHWFIQDIKIWARFAIDRHYGRASSSSPPNFEWRLLSLGDEALGTPQMIAIAINQMPLLHYPWSGQLAGAVNDFPVERSTLLLSLGFMPLVMQPEYEKEAKLINEE</sequence>
<feature type="region of interest" description="Disordered" evidence="1">
    <location>
        <begin position="1"/>
        <end position="76"/>
    </location>
</feature>